<dbReference type="InterPro" id="IPR020103">
    <property type="entry name" value="PsdUridine_synth_cat_dom_sf"/>
</dbReference>
<keyword evidence="4" id="KW-1185">Reference proteome</keyword>
<evidence type="ECO:0000313" key="4">
    <source>
        <dbReference type="Proteomes" id="UP000291106"/>
    </source>
</evidence>
<dbReference type="OrthoDB" id="9785808at2"/>
<dbReference type="InterPro" id="IPR006145">
    <property type="entry name" value="PsdUridine_synth_RsuA/RluA"/>
</dbReference>
<dbReference type="InterPro" id="IPR050188">
    <property type="entry name" value="RluA_PseudoU_synthase"/>
</dbReference>
<protein>
    <submittedName>
        <fullName evidence="3">RluA family pseudouridine synthase</fullName>
    </submittedName>
</protein>
<dbReference type="AlphaFoldDB" id="A0A411PEM5"/>
<sequence length="586" mass="66336">MSVKTSDSINNAQADINANAYDADCFIEFNDDISQIALPEKFTFPFYYQPHALSELAAKQLQQDYLEPNPWQHNFGLNDSDEQQSAVGKMFGVLVVKNQQGKLGFIAAFSGKLADQNLLSPFVPPVFDMLTQDSFFAKQSQEINQINAQIESLSHSEQLMQFQVNKRSLTEQRDQAVQTQQQLMVTGRKQRKEQRKQAQAQLEQQVITEQAFNNLSIELSRQSVTQKNHLAEIKAHWLERITEVERALDKLTDELQGLKAARKQRSNQLQQQLFAQYQFNNGLGEIKDLNAIFADTPNHLPPAAAGECAAPKLLQYAFTHKFEPIAMAEFWWGKAPKSEVKQHKNYYPACHSKCRPILGHMLQGLNVEPDPLLINTAADKQIEIIYEDAHIVVINKPAEMLSVAGKHISDSVQTRMKQRYPKASGPLIVHRLDMSTSGLMVIALSSEANKALVQQFIERTVCKRYVALIDDVPAQQSGDISLPLRVDLDDRPKQLVCYEHGKHAETHWQLERVIDGKALLALYPKTGRTHQLRMHCAHHLGLGMAIVGDDLYGKHDKRLHLHAQQLSFNHPDTGAPMQFEVKAEFE</sequence>
<dbReference type="RefSeq" id="WP_130597993.1">
    <property type="nucleotide sequence ID" value="NZ_CP036200.1"/>
</dbReference>
<dbReference type="GO" id="GO:0140098">
    <property type="term" value="F:catalytic activity, acting on RNA"/>
    <property type="evidence" value="ECO:0007669"/>
    <property type="project" value="UniProtKB-ARBA"/>
</dbReference>
<dbReference type="KEGG" id="smai:EXU30_04380"/>
<evidence type="ECO:0000256" key="1">
    <source>
        <dbReference type="SAM" id="Coils"/>
    </source>
</evidence>
<proteinExistence type="predicted"/>
<dbReference type="CDD" id="cd02869">
    <property type="entry name" value="PseudoU_synth_RluA_like"/>
    <property type="match status" value="1"/>
</dbReference>
<evidence type="ECO:0000259" key="2">
    <source>
        <dbReference type="Pfam" id="PF00849"/>
    </source>
</evidence>
<feature type="domain" description="Pseudouridine synthase RsuA/RluA-like" evidence="2">
    <location>
        <begin position="390"/>
        <end position="538"/>
    </location>
</feature>
<feature type="coiled-coil region" evidence="1">
    <location>
        <begin position="234"/>
        <end position="268"/>
    </location>
</feature>
<dbReference type="PROSITE" id="PS01129">
    <property type="entry name" value="PSI_RLU"/>
    <property type="match status" value="1"/>
</dbReference>
<dbReference type="EMBL" id="CP036200">
    <property type="protein sequence ID" value="QBF82019.1"/>
    <property type="molecule type" value="Genomic_DNA"/>
</dbReference>
<dbReference type="GO" id="GO:0009982">
    <property type="term" value="F:pseudouridine synthase activity"/>
    <property type="evidence" value="ECO:0007669"/>
    <property type="project" value="InterPro"/>
</dbReference>
<name>A0A411PEM5_9GAMM</name>
<accession>A0A411PEM5</accession>
<evidence type="ECO:0000313" key="3">
    <source>
        <dbReference type="EMBL" id="QBF82019.1"/>
    </source>
</evidence>
<dbReference type="PANTHER" id="PTHR21600">
    <property type="entry name" value="MITOCHONDRIAL RNA PSEUDOURIDINE SYNTHASE"/>
    <property type="match status" value="1"/>
</dbReference>
<gene>
    <name evidence="3" type="ORF">EXU30_04380</name>
</gene>
<keyword evidence="1" id="KW-0175">Coiled coil</keyword>
<dbReference type="InterPro" id="IPR006224">
    <property type="entry name" value="PsdUridine_synth_RluA-like_CS"/>
</dbReference>
<dbReference type="Gene3D" id="3.30.2350.10">
    <property type="entry name" value="Pseudouridine synthase"/>
    <property type="match status" value="1"/>
</dbReference>
<dbReference type="PANTHER" id="PTHR21600:SF89">
    <property type="entry name" value="RIBOSOMAL LARGE SUBUNIT PSEUDOURIDINE SYNTHASE A"/>
    <property type="match status" value="1"/>
</dbReference>
<dbReference type="GO" id="GO:0000455">
    <property type="term" value="P:enzyme-directed rRNA pseudouridine synthesis"/>
    <property type="evidence" value="ECO:0007669"/>
    <property type="project" value="TreeGrafter"/>
</dbReference>
<dbReference type="Proteomes" id="UP000291106">
    <property type="component" value="Chromosome"/>
</dbReference>
<dbReference type="Pfam" id="PF00849">
    <property type="entry name" value="PseudoU_synth_2"/>
    <property type="match status" value="1"/>
</dbReference>
<dbReference type="GO" id="GO:0003723">
    <property type="term" value="F:RNA binding"/>
    <property type="evidence" value="ECO:0007669"/>
    <property type="project" value="InterPro"/>
</dbReference>
<dbReference type="SUPFAM" id="SSF55120">
    <property type="entry name" value="Pseudouridine synthase"/>
    <property type="match status" value="1"/>
</dbReference>
<organism evidence="3 4">
    <name type="scientific">Shewanella maritima</name>
    <dbReference type="NCBI Taxonomy" id="2520507"/>
    <lineage>
        <taxon>Bacteria</taxon>
        <taxon>Pseudomonadati</taxon>
        <taxon>Pseudomonadota</taxon>
        <taxon>Gammaproteobacteria</taxon>
        <taxon>Alteromonadales</taxon>
        <taxon>Shewanellaceae</taxon>
        <taxon>Shewanella</taxon>
    </lineage>
</organism>
<reference evidence="3 4" key="1">
    <citation type="submission" date="2019-02" db="EMBL/GenBank/DDBJ databases">
        <title>Shewanella sp. D4-2 isolated from Dokdo Island.</title>
        <authorList>
            <person name="Baek K."/>
        </authorList>
    </citation>
    <scope>NUCLEOTIDE SEQUENCE [LARGE SCALE GENOMIC DNA]</scope>
    <source>
        <strain evidence="3 4">D4-2</strain>
    </source>
</reference>